<evidence type="ECO:0000313" key="2">
    <source>
        <dbReference type="EMBL" id="BBO31340.1"/>
    </source>
</evidence>
<keyword evidence="1" id="KW-0472">Membrane</keyword>
<accession>A0A5K7X481</accession>
<feature type="transmembrane region" description="Helical" evidence="1">
    <location>
        <begin position="78"/>
        <end position="95"/>
    </location>
</feature>
<evidence type="ECO:0000313" key="3">
    <source>
        <dbReference type="Proteomes" id="UP000326837"/>
    </source>
</evidence>
<dbReference type="AlphaFoldDB" id="A0A5K7X481"/>
<dbReference type="KEGG" id="lpav:PLANPX_0952"/>
<dbReference type="Proteomes" id="UP000326837">
    <property type="component" value="Chromosome"/>
</dbReference>
<proteinExistence type="predicted"/>
<name>A0A5K7X481_9BACT</name>
<dbReference type="EMBL" id="AP021861">
    <property type="protein sequence ID" value="BBO31340.1"/>
    <property type="molecule type" value="Genomic_DNA"/>
</dbReference>
<evidence type="ECO:0000256" key="1">
    <source>
        <dbReference type="SAM" id="Phobius"/>
    </source>
</evidence>
<dbReference type="RefSeq" id="WP_152097500.1">
    <property type="nucleotide sequence ID" value="NZ_AP021861.1"/>
</dbReference>
<organism evidence="2 3">
    <name type="scientific">Lacipirellula parvula</name>
    <dbReference type="NCBI Taxonomy" id="2650471"/>
    <lineage>
        <taxon>Bacteria</taxon>
        <taxon>Pseudomonadati</taxon>
        <taxon>Planctomycetota</taxon>
        <taxon>Planctomycetia</taxon>
        <taxon>Pirellulales</taxon>
        <taxon>Lacipirellulaceae</taxon>
        <taxon>Lacipirellula</taxon>
    </lineage>
</organism>
<keyword evidence="3" id="KW-1185">Reference proteome</keyword>
<keyword evidence="1" id="KW-0812">Transmembrane</keyword>
<gene>
    <name evidence="2" type="ORF">PLANPX_0952</name>
</gene>
<feature type="transmembrane region" description="Helical" evidence="1">
    <location>
        <begin position="20"/>
        <end position="40"/>
    </location>
</feature>
<feature type="transmembrane region" description="Helical" evidence="1">
    <location>
        <begin position="52"/>
        <end position="72"/>
    </location>
</feature>
<protein>
    <submittedName>
        <fullName evidence="2">Uncharacterized protein</fullName>
    </submittedName>
</protein>
<reference evidence="3" key="1">
    <citation type="submission" date="2019-10" db="EMBL/GenBank/DDBJ databases">
        <title>Lacipirellula parvula gen. nov., sp. nov., representing a lineage of planctomycetes widespread in freshwater anoxic habitats, and description of the family Lacipirellulaceae.</title>
        <authorList>
            <person name="Dedysh S.N."/>
            <person name="Kulichevskaya I.S."/>
            <person name="Beletsky A.V."/>
            <person name="Rakitin A.L."/>
            <person name="Mardanov A.V."/>
            <person name="Ivanova A.A."/>
            <person name="Saltykova V.X."/>
            <person name="Rijpstra W.I.C."/>
            <person name="Sinninghe Damste J.S."/>
            <person name="Ravin N.V."/>
        </authorList>
    </citation>
    <scope>NUCLEOTIDE SEQUENCE [LARGE SCALE GENOMIC DNA]</scope>
    <source>
        <strain evidence="3">PX69</strain>
    </source>
</reference>
<sequence length="100" mass="10572">MNITPVDAFVLFIAEAITEIGGYLLIAAILSFLAAAAALLPPRRHRASQLAWLCLLSSFAGSLTALLLIPIAYFLAPAVLVLTPFGAALAAYWAARQLAF</sequence>
<keyword evidence="1" id="KW-1133">Transmembrane helix</keyword>